<feature type="non-terminal residue" evidence="1">
    <location>
        <position position="1"/>
    </location>
</feature>
<accession>A0A7L1PPD1</accession>
<dbReference type="GO" id="GO:0032233">
    <property type="term" value="P:positive regulation of actin filament bundle assembly"/>
    <property type="evidence" value="ECO:0007669"/>
    <property type="project" value="TreeGrafter"/>
</dbReference>
<reference evidence="1 2" key="1">
    <citation type="submission" date="2019-09" db="EMBL/GenBank/DDBJ databases">
        <title>Bird 10,000 Genomes (B10K) Project - Family phase.</title>
        <authorList>
            <person name="Zhang G."/>
        </authorList>
    </citation>
    <scope>NUCLEOTIDE SEQUENCE [LARGE SCALE GENOMIC DNA]</scope>
    <source>
        <strain evidence="1">B10K-DU-002-24</strain>
        <tissue evidence="1">Muscle</tissue>
    </source>
</reference>
<sequence length="114" mass="12842">MDYWRYSISSILVDRDIEDEAIVGLFDNGYMTVPQIHLKNHLITGQDRKMFLLVGITIDCKRCGGICDNLLVDEDNMMDVRSKGSDSRSIPTGMSPKTLIFLMGNKGFHRGVLS</sequence>
<keyword evidence="2" id="KW-1185">Reference proteome</keyword>
<dbReference type="EMBL" id="VXBT01006402">
    <property type="protein sequence ID" value="NXO12118.1"/>
    <property type="molecule type" value="Genomic_DNA"/>
</dbReference>
<evidence type="ECO:0000313" key="1">
    <source>
        <dbReference type="EMBL" id="NXO12118.1"/>
    </source>
</evidence>
<gene>
    <name evidence="1" type="primary">Pfn3</name>
    <name evidence="1" type="ORF">ORIORI_R02756</name>
</gene>
<comment type="caution">
    <text evidence="1">The sequence shown here is derived from an EMBL/GenBank/DDBJ whole genome shotgun (WGS) entry which is preliminary data.</text>
</comment>
<feature type="non-terminal residue" evidence="1">
    <location>
        <position position="114"/>
    </location>
</feature>
<dbReference type="GO" id="GO:0030833">
    <property type="term" value="P:regulation of actin filament polymerization"/>
    <property type="evidence" value="ECO:0007669"/>
    <property type="project" value="TreeGrafter"/>
</dbReference>
<dbReference type="PANTHER" id="PTHR13936:SF2">
    <property type="entry name" value="PROFILIN-3"/>
    <property type="match status" value="1"/>
</dbReference>
<dbReference type="InterPro" id="IPR036140">
    <property type="entry name" value="PFN_sf"/>
</dbReference>
<dbReference type="AlphaFoldDB" id="A0A7L1PPD1"/>
<dbReference type="Proteomes" id="UP000534407">
    <property type="component" value="Unassembled WGS sequence"/>
</dbReference>
<dbReference type="PANTHER" id="PTHR13936">
    <property type="entry name" value="PROFILIN"/>
    <property type="match status" value="1"/>
</dbReference>
<name>A0A7L1PPD1_ORIOR</name>
<dbReference type="GO" id="GO:0003779">
    <property type="term" value="F:actin binding"/>
    <property type="evidence" value="ECO:0007669"/>
    <property type="project" value="TreeGrafter"/>
</dbReference>
<dbReference type="GO" id="GO:0005737">
    <property type="term" value="C:cytoplasm"/>
    <property type="evidence" value="ECO:0007669"/>
    <property type="project" value="TreeGrafter"/>
</dbReference>
<evidence type="ECO:0000313" key="2">
    <source>
        <dbReference type="Proteomes" id="UP000534407"/>
    </source>
</evidence>
<organism evidence="1 2">
    <name type="scientific">Oriolus oriolus</name>
    <name type="common">Eurasian golden oriole</name>
    <name type="synonym">Coracias oriolus</name>
    <dbReference type="NCBI Taxonomy" id="181099"/>
    <lineage>
        <taxon>Eukaryota</taxon>
        <taxon>Metazoa</taxon>
        <taxon>Chordata</taxon>
        <taxon>Craniata</taxon>
        <taxon>Vertebrata</taxon>
        <taxon>Euteleostomi</taxon>
        <taxon>Archelosauria</taxon>
        <taxon>Archosauria</taxon>
        <taxon>Dinosauria</taxon>
        <taxon>Saurischia</taxon>
        <taxon>Theropoda</taxon>
        <taxon>Coelurosauria</taxon>
        <taxon>Aves</taxon>
        <taxon>Neognathae</taxon>
        <taxon>Neoaves</taxon>
        <taxon>Telluraves</taxon>
        <taxon>Australaves</taxon>
        <taxon>Passeriformes</taxon>
        <taxon>Corvoidea</taxon>
        <taxon>Corvidae</taxon>
        <taxon>Oriolus</taxon>
    </lineage>
</organism>
<dbReference type="SUPFAM" id="SSF55770">
    <property type="entry name" value="Profilin (actin-binding protein)"/>
    <property type="match status" value="1"/>
</dbReference>
<proteinExistence type="predicted"/>
<dbReference type="Gene3D" id="3.30.450.30">
    <property type="entry name" value="Dynein light chain 2a, cytoplasmic"/>
    <property type="match status" value="1"/>
</dbReference>
<protein>
    <submittedName>
        <fullName evidence="1">PROF3 protein</fullName>
    </submittedName>
</protein>